<dbReference type="OrthoDB" id="823958at2"/>
<keyword evidence="1" id="KW-0732">Signal</keyword>
<dbReference type="Proteomes" id="UP000245125">
    <property type="component" value="Unassembled WGS sequence"/>
</dbReference>
<feature type="chain" id="PRO_5015613560" description="Alpha/beta hydrolase" evidence="1">
    <location>
        <begin position="21"/>
        <end position="219"/>
    </location>
</feature>
<sequence length="219" mass="23706">MIKKLFVTALVCTLPVSAVAQLSDVPDAPKVDVKYLIYLHGIGIEKVGVWKANEDYRGIVKAFEKQGFIVISEVRSSDTKPNEYGKKVASQVKALSTRGVPPENITVVGYSKGGLITLWAAAAGDNPKVNYVVLAGCVQKGSEFYSTYASNVAPKMKGRILSMYDAADPDRGTCKDFFAAAGDKVTGKEIKFETGEGHGLFRKPVDQWVNPLAEWANGK</sequence>
<dbReference type="Gene3D" id="3.40.50.1820">
    <property type="entry name" value="alpha/beta hydrolase"/>
    <property type="match status" value="1"/>
</dbReference>
<keyword evidence="3" id="KW-1185">Reference proteome</keyword>
<evidence type="ECO:0000313" key="3">
    <source>
        <dbReference type="Proteomes" id="UP000245125"/>
    </source>
</evidence>
<accession>A0A2U3QGT8</accession>
<feature type="signal peptide" evidence="1">
    <location>
        <begin position="1"/>
        <end position="20"/>
    </location>
</feature>
<evidence type="ECO:0000256" key="1">
    <source>
        <dbReference type="SAM" id="SignalP"/>
    </source>
</evidence>
<dbReference type="SUPFAM" id="SSF53474">
    <property type="entry name" value="alpha/beta-Hydrolases"/>
    <property type="match status" value="1"/>
</dbReference>
<dbReference type="InterPro" id="IPR029058">
    <property type="entry name" value="AB_hydrolase_fold"/>
</dbReference>
<dbReference type="AlphaFoldDB" id="A0A2U3QGT8"/>
<evidence type="ECO:0008006" key="4">
    <source>
        <dbReference type="Google" id="ProtNLM"/>
    </source>
</evidence>
<organism evidence="2 3">
    <name type="scientific">Candidatus Sulfobium mesophilum</name>
    <dbReference type="NCBI Taxonomy" id="2016548"/>
    <lineage>
        <taxon>Bacteria</taxon>
        <taxon>Pseudomonadati</taxon>
        <taxon>Nitrospirota</taxon>
        <taxon>Nitrospiria</taxon>
        <taxon>Nitrospirales</taxon>
        <taxon>Nitrospiraceae</taxon>
        <taxon>Candidatus Sulfobium</taxon>
    </lineage>
</organism>
<proteinExistence type="predicted"/>
<dbReference type="EMBL" id="OUUY01000075">
    <property type="protein sequence ID" value="SPQ00611.1"/>
    <property type="molecule type" value="Genomic_DNA"/>
</dbReference>
<name>A0A2U3QGT8_9BACT</name>
<protein>
    <recommendedName>
        <fullName evidence="4">Alpha/beta hydrolase</fullName>
    </recommendedName>
</protein>
<evidence type="ECO:0000313" key="2">
    <source>
        <dbReference type="EMBL" id="SPQ00611.1"/>
    </source>
</evidence>
<gene>
    <name evidence="2" type="ORF">NBG4_30005</name>
</gene>
<reference evidence="3" key="1">
    <citation type="submission" date="2018-03" db="EMBL/GenBank/DDBJ databases">
        <authorList>
            <person name="Zecchin S."/>
        </authorList>
    </citation>
    <scope>NUCLEOTIDE SEQUENCE [LARGE SCALE GENOMIC DNA]</scope>
</reference>